<dbReference type="SUPFAM" id="SSF54427">
    <property type="entry name" value="NTF2-like"/>
    <property type="match status" value="1"/>
</dbReference>
<dbReference type="InterPro" id="IPR032710">
    <property type="entry name" value="NTF2-like_dom_sf"/>
</dbReference>
<gene>
    <name evidence="2" type="ORF">AVDCRST_MAG79-1306</name>
</gene>
<evidence type="ECO:0000259" key="1">
    <source>
        <dbReference type="Pfam" id="PF14534"/>
    </source>
</evidence>
<sequence>MRPEDVASTIARKLEDAWNAGDGAAYGAPFAPDADFVTIRGEQHSGPAIAAGHQAIFDTIYRGSTVRYKVIDARAIGGDVIIAHVIGKLHAPTGPLAGDNTALGTMVLADDGDGHKIVAYHNTLVAR</sequence>
<dbReference type="Gene3D" id="3.10.450.50">
    <property type="match status" value="1"/>
</dbReference>
<organism evidence="2">
    <name type="scientific">uncultured Thermoleophilia bacterium</name>
    <dbReference type="NCBI Taxonomy" id="1497501"/>
    <lineage>
        <taxon>Bacteria</taxon>
        <taxon>Bacillati</taxon>
        <taxon>Actinomycetota</taxon>
        <taxon>Thermoleophilia</taxon>
        <taxon>environmental samples</taxon>
    </lineage>
</organism>
<dbReference type="NCBIfam" id="TIGR02246">
    <property type="entry name" value="SgcJ/EcaC family oxidoreductase"/>
    <property type="match status" value="1"/>
</dbReference>
<name>A0A6J4TY42_9ACTN</name>
<feature type="domain" description="DUF4440" evidence="1">
    <location>
        <begin position="10"/>
        <end position="117"/>
    </location>
</feature>
<reference evidence="2" key="1">
    <citation type="submission" date="2020-02" db="EMBL/GenBank/DDBJ databases">
        <authorList>
            <person name="Meier V. D."/>
        </authorList>
    </citation>
    <scope>NUCLEOTIDE SEQUENCE</scope>
    <source>
        <strain evidence="2">AVDCRST_MAG79</strain>
    </source>
</reference>
<protein>
    <recommendedName>
        <fullName evidence="1">DUF4440 domain-containing protein</fullName>
    </recommendedName>
</protein>
<dbReference type="InterPro" id="IPR011944">
    <property type="entry name" value="Steroid_delta5-4_isomerase"/>
</dbReference>
<dbReference type="Pfam" id="PF14534">
    <property type="entry name" value="DUF4440"/>
    <property type="match status" value="1"/>
</dbReference>
<proteinExistence type="predicted"/>
<dbReference type="InterPro" id="IPR027843">
    <property type="entry name" value="DUF4440"/>
</dbReference>
<evidence type="ECO:0000313" key="2">
    <source>
        <dbReference type="EMBL" id="CAA9535365.1"/>
    </source>
</evidence>
<accession>A0A6J4TY42</accession>
<dbReference type="AlphaFoldDB" id="A0A6J4TY42"/>
<dbReference type="EMBL" id="CADCWC010000207">
    <property type="protein sequence ID" value="CAA9535365.1"/>
    <property type="molecule type" value="Genomic_DNA"/>
</dbReference>